<name>A0A3D9STX9_9ACTN</name>
<evidence type="ECO:0000313" key="2">
    <source>
        <dbReference type="EMBL" id="REE95151.1"/>
    </source>
</evidence>
<dbReference type="EMBL" id="QTTT01000001">
    <property type="protein sequence ID" value="REE95151.1"/>
    <property type="molecule type" value="Genomic_DNA"/>
</dbReference>
<dbReference type="Proteomes" id="UP000256661">
    <property type="component" value="Unassembled WGS sequence"/>
</dbReference>
<dbReference type="OrthoDB" id="4077870at2"/>
<comment type="caution">
    <text evidence="2">The sequence shown here is derived from an EMBL/GenBank/DDBJ whole genome shotgun (WGS) entry which is preliminary data.</text>
</comment>
<dbReference type="AlphaFoldDB" id="A0A3D9STX9"/>
<dbReference type="RefSeq" id="WP_116020997.1">
    <property type="nucleotide sequence ID" value="NZ_QTTT01000001.1"/>
</dbReference>
<accession>A0A3D9STX9</accession>
<proteinExistence type="predicted"/>
<feature type="region of interest" description="Disordered" evidence="1">
    <location>
        <begin position="31"/>
        <end position="51"/>
    </location>
</feature>
<organism evidence="2 3">
    <name type="scientific">Thermomonospora umbrina</name>
    <dbReference type="NCBI Taxonomy" id="111806"/>
    <lineage>
        <taxon>Bacteria</taxon>
        <taxon>Bacillati</taxon>
        <taxon>Actinomycetota</taxon>
        <taxon>Actinomycetes</taxon>
        <taxon>Streptosporangiales</taxon>
        <taxon>Thermomonosporaceae</taxon>
        <taxon>Thermomonospora</taxon>
    </lineage>
</organism>
<gene>
    <name evidence="2" type="ORF">DFJ69_0533</name>
</gene>
<evidence type="ECO:0000313" key="3">
    <source>
        <dbReference type="Proteomes" id="UP000256661"/>
    </source>
</evidence>
<evidence type="ECO:0000256" key="1">
    <source>
        <dbReference type="SAM" id="MobiDB-lite"/>
    </source>
</evidence>
<reference evidence="2 3" key="1">
    <citation type="submission" date="2018-08" db="EMBL/GenBank/DDBJ databases">
        <title>Sequencing the genomes of 1000 actinobacteria strains.</title>
        <authorList>
            <person name="Klenk H.-P."/>
        </authorList>
    </citation>
    <scope>NUCLEOTIDE SEQUENCE [LARGE SCALE GENOMIC DNA]</scope>
    <source>
        <strain evidence="2 3">DSM 43927</strain>
    </source>
</reference>
<keyword evidence="3" id="KW-1185">Reference proteome</keyword>
<sequence>MAEFSYPFDSGTGASITQEDWERMARLFTRSGIPGDHHPGNATLRVVSGGGSRQVTVRTGEAIIRGFVYHSNAEITLTLDTVAAGTHRMDLVVLRLDRGTDSIRVHVIKGTPYAATATPTPPSPQTSPFYDVPLGLVTVKDDGIIPASQIRDDRWMAGIEISTGSSWNKPGTMGHRYHGQIHFENDLRRWIGWDGVKWGIVAETGAWRTYEPQMQWYDPANASVVTVDNQWETHGRYRFSADNVVTFSIHAKIEYDYYPDNGSGAFPSPLRSLRLTLPVPSGGFAGMHNAIAPLMWTCGLHPRDRRTGFLQIGPGSGFGRPLVQVEAGFADGLPHGGLEGMTNQNTPWPAGTHFYISGSYECSQG</sequence>
<protein>
    <submittedName>
        <fullName evidence="2">Uncharacterized protein</fullName>
    </submittedName>
</protein>